<keyword evidence="5 8" id="KW-0479">Metal-binding</keyword>
<sequence>MVKYICVRCGREFDETHLAVMMNVRCPYCGYRVIAKVRSSEVKAVRAT</sequence>
<dbReference type="Gene3D" id="2.20.28.30">
    <property type="entry name" value="RNA polymerase ii, chain L"/>
    <property type="match status" value="1"/>
</dbReference>
<evidence type="ECO:0000256" key="6">
    <source>
        <dbReference type="ARBA" id="ARBA00022833"/>
    </source>
</evidence>
<evidence type="ECO:0000256" key="3">
    <source>
        <dbReference type="ARBA" id="ARBA00022679"/>
    </source>
</evidence>
<dbReference type="SMART" id="SM00659">
    <property type="entry name" value="RPOLCX"/>
    <property type="match status" value="1"/>
</dbReference>
<dbReference type="GO" id="GO:0006351">
    <property type="term" value="P:DNA-templated transcription"/>
    <property type="evidence" value="ECO:0007669"/>
    <property type="project" value="UniProtKB-UniRule"/>
</dbReference>
<evidence type="ECO:0000256" key="1">
    <source>
        <dbReference type="ARBA" id="ARBA00022478"/>
    </source>
</evidence>
<keyword evidence="7 8" id="KW-0804">Transcription</keyword>
<feature type="binding site" evidence="8">
    <location>
        <position position="9"/>
    </location>
    <ligand>
        <name>Zn(2+)</name>
        <dbReference type="ChEBI" id="CHEBI:29105"/>
    </ligand>
</feature>
<dbReference type="GO" id="GO:0000428">
    <property type="term" value="C:DNA-directed RNA polymerase complex"/>
    <property type="evidence" value="ECO:0007669"/>
    <property type="project" value="UniProtKB-KW"/>
</dbReference>
<dbReference type="SUPFAM" id="SSF63393">
    <property type="entry name" value="RNA polymerase subunits"/>
    <property type="match status" value="1"/>
</dbReference>
<evidence type="ECO:0000256" key="8">
    <source>
        <dbReference type="HAMAP-Rule" id="MF_00615"/>
    </source>
</evidence>
<comment type="caution">
    <text evidence="9">The sequence shown here is derived from an EMBL/GenBank/DDBJ whole genome shotgun (WGS) entry which is preliminary data.</text>
</comment>
<organism evidence="9">
    <name type="scientific">Ignisphaera aggregans</name>
    <dbReference type="NCBI Taxonomy" id="334771"/>
    <lineage>
        <taxon>Archaea</taxon>
        <taxon>Thermoproteota</taxon>
        <taxon>Thermoprotei</taxon>
        <taxon>Desulfurococcales</taxon>
        <taxon>Desulfurococcaceae</taxon>
        <taxon>Ignisphaera</taxon>
    </lineage>
</organism>
<evidence type="ECO:0000256" key="4">
    <source>
        <dbReference type="ARBA" id="ARBA00022695"/>
    </source>
</evidence>
<evidence type="ECO:0000256" key="7">
    <source>
        <dbReference type="ARBA" id="ARBA00023163"/>
    </source>
</evidence>
<comment type="similarity">
    <text evidence="8">Belongs to the archaeal Rpo12/eukaryotic RPC10 RNA polymerase subunit family.</text>
</comment>
<evidence type="ECO:0000256" key="2">
    <source>
        <dbReference type="ARBA" id="ARBA00022490"/>
    </source>
</evidence>
<keyword evidence="1 8" id="KW-0240">DNA-directed RNA polymerase</keyword>
<dbReference type="AlphaFoldDB" id="A0A7C4BBI2"/>
<keyword evidence="4 8" id="KW-0548">Nucleotidyltransferase</keyword>
<protein>
    <recommendedName>
        <fullName evidence="8">DNA-directed RNA polymerase subunit Rpo12</fullName>
        <ecNumber evidence="8">2.7.7.6</ecNumber>
    </recommendedName>
    <alternativeName>
        <fullName evidence="8">DNA-directed RNA polymerase subunit P</fullName>
    </alternativeName>
</protein>
<evidence type="ECO:0000313" key="9">
    <source>
        <dbReference type="EMBL" id="HGI87254.1"/>
    </source>
</evidence>
<keyword evidence="3 8" id="KW-0808">Transferase</keyword>
<keyword evidence="2 8" id="KW-0963">Cytoplasm</keyword>
<dbReference type="InterPro" id="IPR006591">
    <property type="entry name" value="RNAP_P/RPABC4"/>
</dbReference>
<keyword evidence="6 8" id="KW-0862">Zinc</keyword>
<dbReference type="HAMAP" id="MF_00615">
    <property type="entry name" value="RNApol_arch_Rpo12"/>
    <property type="match status" value="1"/>
</dbReference>
<feature type="binding site" evidence="8">
    <location>
        <position position="26"/>
    </location>
    <ligand>
        <name>Zn(2+)</name>
        <dbReference type="ChEBI" id="CHEBI:29105"/>
    </ligand>
</feature>
<reference evidence="9" key="1">
    <citation type="journal article" date="2020" name="mSystems">
        <title>Genome- and Community-Level Interaction Insights into Carbon Utilization and Element Cycling Functions of Hydrothermarchaeota in Hydrothermal Sediment.</title>
        <authorList>
            <person name="Zhou Z."/>
            <person name="Liu Y."/>
            <person name="Xu W."/>
            <person name="Pan J."/>
            <person name="Luo Z.H."/>
            <person name="Li M."/>
        </authorList>
    </citation>
    <scope>NUCLEOTIDE SEQUENCE [LARGE SCALE GENOMIC DNA]</scope>
    <source>
        <strain evidence="9">SpSt-732</strain>
    </source>
</reference>
<dbReference type="GO" id="GO:0003899">
    <property type="term" value="F:DNA-directed RNA polymerase activity"/>
    <property type="evidence" value="ECO:0007669"/>
    <property type="project" value="UniProtKB-UniRule"/>
</dbReference>
<feature type="binding site" evidence="8">
    <location>
        <position position="29"/>
    </location>
    <ligand>
        <name>Zn(2+)</name>
        <dbReference type="ChEBI" id="CHEBI:29105"/>
    </ligand>
</feature>
<dbReference type="GO" id="GO:0005737">
    <property type="term" value="C:cytoplasm"/>
    <property type="evidence" value="ECO:0007669"/>
    <property type="project" value="UniProtKB-SubCell"/>
</dbReference>
<comment type="subcellular location">
    <subcellularLocation>
        <location evidence="8">Cytoplasm</location>
    </subcellularLocation>
</comment>
<proteinExistence type="inferred from homology"/>
<evidence type="ECO:0000256" key="5">
    <source>
        <dbReference type="ARBA" id="ARBA00022723"/>
    </source>
</evidence>
<dbReference type="InterPro" id="IPR023464">
    <property type="entry name" value="Rpo12"/>
</dbReference>
<comment type="catalytic activity">
    <reaction evidence="8">
        <text>RNA(n) + a ribonucleoside 5'-triphosphate = RNA(n+1) + diphosphate</text>
        <dbReference type="Rhea" id="RHEA:21248"/>
        <dbReference type="Rhea" id="RHEA-COMP:14527"/>
        <dbReference type="Rhea" id="RHEA-COMP:17342"/>
        <dbReference type="ChEBI" id="CHEBI:33019"/>
        <dbReference type="ChEBI" id="CHEBI:61557"/>
        <dbReference type="ChEBI" id="CHEBI:140395"/>
        <dbReference type="EC" id="2.7.7.6"/>
    </reaction>
</comment>
<dbReference type="GO" id="GO:0008270">
    <property type="term" value="F:zinc ion binding"/>
    <property type="evidence" value="ECO:0007669"/>
    <property type="project" value="UniProtKB-UniRule"/>
</dbReference>
<gene>
    <name evidence="8" type="primary">rpo12</name>
    <name evidence="8" type="synonym">rpoP</name>
    <name evidence="9" type="ORF">ENV14_02485</name>
</gene>
<accession>A0A7C4BBI2</accession>
<dbReference type="InterPro" id="IPR029040">
    <property type="entry name" value="RPABC4/Spt4"/>
</dbReference>
<comment type="subunit">
    <text evidence="8">Part of the RNA polymerase complex.</text>
</comment>
<dbReference type="EMBL" id="DTFF01000021">
    <property type="protein sequence ID" value="HGI87254.1"/>
    <property type="molecule type" value="Genomic_DNA"/>
</dbReference>
<dbReference type="GO" id="GO:0003677">
    <property type="term" value="F:DNA binding"/>
    <property type="evidence" value="ECO:0007669"/>
    <property type="project" value="InterPro"/>
</dbReference>
<dbReference type="EC" id="2.7.7.6" evidence="8"/>
<dbReference type="Pfam" id="PF03604">
    <property type="entry name" value="Zn_ribbon_RPAB4"/>
    <property type="match status" value="1"/>
</dbReference>
<name>A0A7C4BBI2_9CREN</name>
<comment type="function">
    <text evidence="8">DNA-dependent RNA polymerase (RNAP) catalyzes the transcription of DNA into RNA using the four ribonucleoside triphosphates as substrates.</text>
</comment>
<comment type="cofactor">
    <cofactor evidence="8">
        <name>Zn(2+)</name>
        <dbReference type="ChEBI" id="CHEBI:29105"/>
    </cofactor>
    <text evidence="8">Binds 1 zinc ion.</text>
</comment>